<dbReference type="CDD" id="cd04702">
    <property type="entry name" value="ASRGL1_like"/>
    <property type="match status" value="1"/>
</dbReference>
<dbReference type="EMBL" id="OU898282">
    <property type="protein sequence ID" value="CAG9838237.1"/>
    <property type="molecule type" value="Genomic_DNA"/>
</dbReference>
<dbReference type="Gene3D" id="3.60.20.30">
    <property type="entry name" value="(Glycosyl)asparaginase"/>
    <property type="match status" value="1"/>
</dbReference>
<organism evidence="12 13">
    <name type="scientific">Diabrotica balteata</name>
    <name type="common">Banded cucumber beetle</name>
    <dbReference type="NCBI Taxonomy" id="107213"/>
    <lineage>
        <taxon>Eukaryota</taxon>
        <taxon>Metazoa</taxon>
        <taxon>Ecdysozoa</taxon>
        <taxon>Arthropoda</taxon>
        <taxon>Hexapoda</taxon>
        <taxon>Insecta</taxon>
        <taxon>Pterygota</taxon>
        <taxon>Neoptera</taxon>
        <taxon>Endopterygota</taxon>
        <taxon>Coleoptera</taxon>
        <taxon>Polyphaga</taxon>
        <taxon>Cucujiformia</taxon>
        <taxon>Chrysomeloidea</taxon>
        <taxon>Chrysomelidae</taxon>
        <taxon>Galerucinae</taxon>
        <taxon>Diabroticina</taxon>
        <taxon>Diabroticites</taxon>
        <taxon>Diabrotica</taxon>
    </lineage>
</organism>
<dbReference type="GO" id="GO:0033345">
    <property type="term" value="P:L-asparagine catabolic process via L-aspartate"/>
    <property type="evidence" value="ECO:0007669"/>
    <property type="project" value="TreeGrafter"/>
</dbReference>
<evidence type="ECO:0000256" key="4">
    <source>
        <dbReference type="ARBA" id="ARBA00022801"/>
    </source>
</evidence>
<sequence>MEPILLIHGGAGDIPDSRNEGKIQGLRKSMEIGFKILKEGGSALDAVEQAVIYMEDDANFNAGYGSVLNLSGEVEMDASIMEGSTLNAGGVTVVKDIKHPISLARIVMEQTPHVLLAAEGASKFAKSLGFPTTDPRSLVSPDAKKALEEFRRKGGDLTEIGHKNPGDVGTVGAVALDCQGNLAAATSTGGINGKMVGRCSDTSLIGSGTYADNDFGAVSTTGHGDTIIKYCLAIAIIKDIENGKSAQAATENNLKRMTKRLNNTAGAITLSKNGEPGIYFTSKKMAWMYQKGNELHYGINANEHKTEILK</sequence>
<dbReference type="InterPro" id="IPR000246">
    <property type="entry name" value="Peptidase_T2"/>
</dbReference>
<keyword evidence="5" id="KW-0068">Autocatalytic cleavage</keyword>
<comment type="catalytic activity">
    <reaction evidence="6">
        <text>L-asparagine + H2O = L-aspartate + NH4(+)</text>
        <dbReference type="Rhea" id="RHEA:21016"/>
        <dbReference type="ChEBI" id="CHEBI:15377"/>
        <dbReference type="ChEBI" id="CHEBI:28938"/>
        <dbReference type="ChEBI" id="CHEBI:29991"/>
        <dbReference type="ChEBI" id="CHEBI:58048"/>
        <dbReference type="EC" id="3.5.1.1"/>
    </reaction>
</comment>
<dbReference type="FunFam" id="3.60.20.30:FF:000001">
    <property type="entry name" value="Isoaspartyl peptidase/L-asparaginase"/>
    <property type="match status" value="1"/>
</dbReference>
<dbReference type="Pfam" id="PF01112">
    <property type="entry name" value="Asparaginase_2"/>
    <property type="match status" value="1"/>
</dbReference>
<comment type="similarity">
    <text evidence="2">Belongs to the Ntn-hydrolase family.</text>
</comment>
<evidence type="ECO:0000256" key="6">
    <source>
        <dbReference type="ARBA" id="ARBA00049366"/>
    </source>
</evidence>
<dbReference type="GO" id="GO:0005737">
    <property type="term" value="C:cytoplasm"/>
    <property type="evidence" value="ECO:0007669"/>
    <property type="project" value="TreeGrafter"/>
</dbReference>
<dbReference type="InterPro" id="IPR029055">
    <property type="entry name" value="Ntn_hydrolases_N"/>
</dbReference>
<dbReference type="PANTHER" id="PTHR10188">
    <property type="entry name" value="L-ASPARAGINASE"/>
    <property type="match status" value="1"/>
</dbReference>
<evidence type="ECO:0000256" key="5">
    <source>
        <dbReference type="ARBA" id="ARBA00022813"/>
    </source>
</evidence>
<evidence type="ECO:0000256" key="2">
    <source>
        <dbReference type="ARBA" id="ARBA00010872"/>
    </source>
</evidence>
<gene>
    <name evidence="12" type="ORF">DIABBA_LOCUS11155</name>
</gene>
<feature type="active site" description="Nucleophile" evidence="9">
    <location>
        <position position="170"/>
    </location>
</feature>
<dbReference type="OrthoDB" id="2262349at2759"/>
<dbReference type="GO" id="GO:0006508">
    <property type="term" value="P:proteolysis"/>
    <property type="evidence" value="ECO:0007669"/>
    <property type="project" value="UniProtKB-KW"/>
</dbReference>
<keyword evidence="13" id="KW-1185">Reference proteome</keyword>
<evidence type="ECO:0000313" key="13">
    <source>
        <dbReference type="Proteomes" id="UP001153709"/>
    </source>
</evidence>
<keyword evidence="4" id="KW-0378">Hydrolase</keyword>
<comment type="subunit">
    <text evidence="8">Heterodimer of an alpha and beta chain produced by autocleavage.</text>
</comment>
<accession>A0A9N9T984</accession>
<protein>
    <submittedName>
        <fullName evidence="12">Uncharacterized protein</fullName>
    </submittedName>
</protein>
<evidence type="ECO:0000256" key="9">
    <source>
        <dbReference type="PIRSR" id="PIRSR600246-1"/>
    </source>
</evidence>
<evidence type="ECO:0000256" key="3">
    <source>
        <dbReference type="ARBA" id="ARBA00022670"/>
    </source>
</evidence>
<evidence type="ECO:0000313" key="12">
    <source>
        <dbReference type="EMBL" id="CAG9838237.1"/>
    </source>
</evidence>
<evidence type="ECO:0000256" key="1">
    <source>
        <dbReference type="ARBA" id="ARBA00000306"/>
    </source>
</evidence>
<comment type="catalytic activity">
    <reaction evidence="1">
        <text>Cleavage of a beta-linked Asp residue from the N-terminus of a polypeptide.</text>
        <dbReference type="EC" id="3.4.19.5"/>
    </reaction>
</comment>
<evidence type="ECO:0000256" key="8">
    <source>
        <dbReference type="ARBA" id="ARBA00061780"/>
    </source>
</evidence>
<comment type="function">
    <text evidence="7">Has both L-asparaginase and beta-aspartyl peptidase activity. Does not have aspartylglucosaminidase activity and is inactive toward GlcNAc-L-Asn. Likewise, has no activity toward glutamine.</text>
</comment>
<evidence type="ECO:0000256" key="10">
    <source>
        <dbReference type="PIRSR" id="PIRSR600246-2"/>
    </source>
</evidence>
<keyword evidence="3" id="KW-0645">Protease</keyword>
<dbReference type="InterPro" id="IPR033844">
    <property type="entry name" value="ASRGL1_meta"/>
</dbReference>
<feature type="site" description="Cleavage; by autolysis" evidence="11">
    <location>
        <begin position="169"/>
        <end position="170"/>
    </location>
</feature>
<dbReference type="PANTHER" id="PTHR10188:SF41">
    <property type="entry name" value="ISOASPARTYL PEPTIDASE_L-ASPARAGINASE"/>
    <property type="match status" value="1"/>
</dbReference>
<reference evidence="12" key="1">
    <citation type="submission" date="2022-01" db="EMBL/GenBank/DDBJ databases">
        <authorList>
            <person name="King R."/>
        </authorList>
    </citation>
    <scope>NUCLEOTIDE SEQUENCE</scope>
</reference>
<name>A0A9N9T984_DIABA</name>
<dbReference type="AlphaFoldDB" id="A0A9N9T984"/>
<proteinExistence type="inferred from homology"/>
<dbReference type="SUPFAM" id="SSF56235">
    <property type="entry name" value="N-terminal nucleophile aminohydrolases (Ntn hydrolases)"/>
    <property type="match status" value="1"/>
</dbReference>
<feature type="binding site" evidence="10">
    <location>
        <begin position="221"/>
        <end position="224"/>
    </location>
    <ligand>
        <name>substrate</name>
    </ligand>
</feature>
<evidence type="ECO:0000256" key="7">
    <source>
        <dbReference type="ARBA" id="ARBA00054922"/>
    </source>
</evidence>
<dbReference type="Proteomes" id="UP001153709">
    <property type="component" value="Chromosome 7"/>
</dbReference>
<dbReference type="GO" id="GO:0008798">
    <property type="term" value="F:beta-aspartyl-peptidase activity"/>
    <property type="evidence" value="ECO:0007669"/>
    <property type="project" value="UniProtKB-EC"/>
</dbReference>
<dbReference type="GO" id="GO:0004067">
    <property type="term" value="F:asparaginase activity"/>
    <property type="evidence" value="ECO:0007669"/>
    <property type="project" value="UniProtKB-EC"/>
</dbReference>
<evidence type="ECO:0000256" key="11">
    <source>
        <dbReference type="PIRSR" id="PIRSR600246-3"/>
    </source>
</evidence>
<feature type="binding site" evidence="10">
    <location>
        <begin position="198"/>
        <end position="201"/>
    </location>
    <ligand>
        <name>substrate</name>
    </ligand>
</feature>